<sequence>MYISDNKVIHMNKNINLNHGELTPSYLSRMMDVINKGVNEHPRTFAIRIDLRLPGLGCHAPLMEHDMPTSFAKTDSSVISRFFSSLEAKIISDINARKRTGTRVHSCTLRYAWVKEQNNEHKDHYHTFILLNKDTYAFLGQYTGINNLAYIIMSAWSSALGLHIDLARELVHLPENPCYYLDVNKPDFNLNLDRFIYRISYMAKAKSKNINPQYRSFGCSNR</sequence>
<feature type="domain" description="YagK/YfjJ C-terminal" evidence="1">
    <location>
        <begin position="38"/>
        <end position="220"/>
    </location>
</feature>
<keyword evidence="3" id="KW-1185">Reference proteome</keyword>
<dbReference type="InterPro" id="IPR057271">
    <property type="entry name" value="YagK_YfjJ_C"/>
</dbReference>
<evidence type="ECO:0000259" key="1">
    <source>
        <dbReference type="Pfam" id="PF11726"/>
    </source>
</evidence>
<dbReference type="KEGG" id="tau:Tola_1169"/>
<dbReference type="AlphaFoldDB" id="C4LDJ4"/>
<dbReference type="STRING" id="595494.Tola_1169"/>
<protein>
    <recommendedName>
        <fullName evidence="1">YagK/YfjJ C-terminal domain-containing protein</fullName>
    </recommendedName>
</protein>
<proteinExistence type="predicted"/>
<evidence type="ECO:0000313" key="2">
    <source>
        <dbReference type="EMBL" id="ACQ92790.1"/>
    </source>
</evidence>
<name>C4LDJ4_TOLAT</name>
<reference evidence="2 3" key="2">
    <citation type="journal article" date="2011" name="Stand. Genomic Sci.">
        <title>Complete genome sequence of Tolumonas auensis type strain (TA 4).</title>
        <authorList>
            <person name="Chertkov O."/>
            <person name="Copeland A."/>
            <person name="Lucas S."/>
            <person name="Lapidus A."/>
            <person name="Berry K.W."/>
            <person name="Detter J.C."/>
            <person name="Del Rio T.G."/>
            <person name="Hammon N."/>
            <person name="Dalin E."/>
            <person name="Tice H."/>
            <person name="Pitluck S."/>
            <person name="Richardson P."/>
            <person name="Bruce D."/>
            <person name="Goodwin L."/>
            <person name="Han C."/>
            <person name="Tapia R."/>
            <person name="Saunders E."/>
            <person name="Schmutz J."/>
            <person name="Brettin T."/>
            <person name="Larimer F."/>
            <person name="Land M."/>
            <person name="Hauser L."/>
            <person name="Spring S."/>
            <person name="Rohde M."/>
            <person name="Kyrpides N.C."/>
            <person name="Ivanova N."/>
            <person name="Goker M."/>
            <person name="Beller H.R."/>
            <person name="Klenk H.P."/>
            <person name="Woyke T."/>
        </authorList>
    </citation>
    <scope>NUCLEOTIDE SEQUENCE [LARGE SCALE GENOMIC DNA]</scope>
    <source>
        <strain evidence="3">DSM 9187 / TA4</strain>
    </source>
</reference>
<dbReference type="Proteomes" id="UP000009073">
    <property type="component" value="Chromosome"/>
</dbReference>
<dbReference type="eggNOG" id="ENOG5032T6W">
    <property type="taxonomic scope" value="Bacteria"/>
</dbReference>
<accession>C4LDJ4</accession>
<dbReference type="EMBL" id="CP001616">
    <property type="protein sequence ID" value="ACQ92790.1"/>
    <property type="molecule type" value="Genomic_DNA"/>
</dbReference>
<dbReference type="HOGENOM" id="CLU_086947_0_0_6"/>
<organism evidence="2 3">
    <name type="scientific">Tolumonas auensis (strain DSM 9187 / NBRC 110442 / TA 4)</name>
    <dbReference type="NCBI Taxonomy" id="595494"/>
    <lineage>
        <taxon>Bacteria</taxon>
        <taxon>Pseudomonadati</taxon>
        <taxon>Pseudomonadota</taxon>
        <taxon>Gammaproteobacteria</taxon>
        <taxon>Aeromonadales</taxon>
        <taxon>Aeromonadaceae</taxon>
        <taxon>Tolumonas</taxon>
    </lineage>
</organism>
<dbReference type="Pfam" id="PF11726">
    <property type="entry name" value="YagK_YfjJ_C"/>
    <property type="match status" value="1"/>
</dbReference>
<gene>
    <name evidence="2" type="ordered locus">Tola_1169</name>
</gene>
<reference evidence="3" key="1">
    <citation type="submission" date="2009-05" db="EMBL/GenBank/DDBJ databases">
        <title>Complete sequence of Tolumonas auensis DSM 9187.</title>
        <authorList>
            <consortium name="US DOE Joint Genome Institute"/>
            <person name="Lucas S."/>
            <person name="Copeland A."/>
            <person name="Lapidus A."/>
            <person name="Glavina del Rio T."/>
            <person name="Tice H."/>
            <person name="Bruce D."/>
            <person name="Goodwin L."/>
            <person name="Pitluck S."/>
            <person name="Chertkov O."/>
            <person name="Brettin T."/>
            <person name="Detter J.C."/>
            <person name="Han C."/>
            <person name="Larimer F."/>
            <person name="Land M."/>
            <person name="Hauser L."/>
            <person name="Kyrpides N."/>
            <person name="Mikhailova N."/>
            <person name="Spring S."/>
            <person name="Beller H."/>
        </authorList>
    </citation>
    <scope>NUCLEOTIDE SEQUENCE [LARGE SCALE GENOMIC DNA]</scope>
    <source>
        <strain evidence="3">DSM 9187 / TA4</strain>
    </source>
</reference>
<evidence type="ECO:0000313" key="3">
    <source>
        <dbReference type="Proteomes" id="UP000009073"/>
    </source>
</evidence>